<name>A0ABW4JEW1_9BACL</name>
<proteinExistence type="predicted"/>
<reference evidence="4" key="1">
    <citation type="journal article" date="2019" name="Int. J. Syst. Evol. Microbiol.">
        <title>The Global Catalogue of Microorganisms (GCM) 10K type strain sequencing project: providing services to taxonomists for standard genome sequencing and annotation.</title>
        <authorList>
            <consortium name="The Broad Institute Genomics Platform"/>
            <consortium name="The Broad Institute Genome Sequencing Center for Infectious Disease"/>
            <person name="Wu L."/>
            <person name="Ma J."/>
        </authorList>
    </citation>
    <scope>NUCLEOTIDE SEQUENCE [LARGE SCALE GENOMIC DNA]</scope>
    <source>
        <strain evidence="4">CGMCC 1.12286</strain>
    </source>
</reference>
<feature type="compositionally biased region" description="Pro residues" evidence="1">
    <location>
        <begin position="398"/>
        <end position="407"/>
    </location>
</feature>
<keyword evidence="2" id="KW-0472">Membrane</keyword>
<keyword evidence="4" id="KW-1185">Reference proteome</keyword>
<gene>
    <name evidence="3" type="ORF">ACFSB2_09535</name>
</gene>
<protein>
    <submittedName>
        <fullName evidence="3">Uncharacterized protein</fullName>
    </submittedName>
</protein>
<evidence type="ECO:0000256" key="2">
    <source>
        <dbReference type="SAM" id="Phobius"/>
    </source>
</evidence>
<dbReference type="EMBL" id="JBHUCX010000024">
    <property type="protein sequence ID" value="MFD1674936.1"/>
    <property type="molecule type" value="Genomic_DNA"/>
</dbReference>
<keyword evidence="2" id="KW-0812">Transmembrane</keyword>
<accession>A0ABW4JEW1</accession>
<evidence type="ECO:0000313" key="3">
    <source>
        <dbReference type="EMBL" id="MFD1674936.1"/>
    </source>
</evidence>
<dbReference type="Proteomes" id="UP001597079">
    <property type="component" value="Unassembled WGS sequence"/>
</dbReference>
<evidence type="ECO:0000256" key="1">
    <source>
        <dbReference type="SAM" id="MobiDB-lite"/>
    </source>
</evidence>
<keyword evidence="2" id="KW-1133">Transmembrane helix</keyword>
<dbReference type="RefSeq" id="WP_377942808.1">
    <property type="nucleotide sequence ID" value="NZ_JBHUCX010000024.1"/>
</dbReference>
<sequence length="713" mass="76733">MRGKHSKAKKIAILRSKKVLYSFAVIVLAGGIFYVTHHRAYATSSAGTGTYAGTAGTYNSAGEILGGSTLELQQSQPSNYLQGEQGAFFDFAQDYVVINNNGDLTDTHLLHFDEIQNGGTKISSNNGYLYTAQSSSAGSQDEISAWGNALNANVPYLQQLYSSGQLEQAVYSVRGNSDWDHLVDLSDLVQESGAAFEDGNYIKYGQDYDYHYIQATQPPQAHLVIPTTTVAPGGTLKWYDEAALQSYHESGYHLEYVQIKNAQGQDVTNQWEQGFNGGGTVGGTENLVGNPGYSTTHQQAPYSDGPQMTTIMGGGTTNPTQSPTWETWADATNIGSSKISPQFTDNPWASVRPNQVKVPSDASGKYTMTLYVADWYGRVAQDSATFSVSGTPVGGGNPTPPPPPPPGNGGLCPAPYDSSEAWSSDGNGAETLSWVYNVPTPQYRNTKRGLVFIGCKDVTTPMSHTYEPTLNQGQISGLSYDPGTPSLMYLPSSNAEQWAVQADGKSFWQPLLSSHGWDGFENSSPTASQISGTYTINGVGGYHTYGPGEGSDPWAWSRPGAGFGFRMLWTGSPHSLPTNGTVTYVLRNPDGTTRTWSEKLVVNTDTLYTQGTQMQGLNQPPPSASEYVSAWTQIPKHTTSGGQPEMAAWSLSSNTATAYNEGAKISATISFGTQNAGNITQTEDNMITLYSFPAWFFNQLKSTTVAGHTYSNQ</sequence>
<organism evidence="3 4">
    <name type="scientific">Alicyclobacillus fodiniaquatilis</name>
    <dbReference type="NCBI Taxonomy" id="1661150"/>
    <lineage>
        <taxon>Bacteria</taxon>
        <taxon>Bacillati</taxon>
        <taxon>Bacillota</taxon>
        <taxon>Bacilli</taxon>
        <taxon>Bacillales</taxon>
        <taxon>Alicyclobacillaceae</taxon>
        <taxon>Alicyclobacillus</taxon>
    </lineage>
</organism>
<feature type="region of interest" description="Disordered" evidence="1">
    <location>
        <begin position="387"/>
        <end position="413"/>
    </location>
</feature>
<feature type="transmembrane region" description="Helical" evidence="2">
    <location>
        <begin position="20"/>
        <end position="37"/>
    </location>
</feature>
<evidence type="ECO:0000313" key="4">
    <source>
        <dbReference type="Proteomes" id="UP001597079"/>
    </source>
</evidence>
<comment type="caution">
    <text evidence="3">The sequence shown here is derived from an EMBL/GenBank/DDBJ whole genome shotgun (WGS) entry which is preliminary data.</text>
</comment>